<dbReference type="InterPro" id="IPR014730">
    <property type="entry name" value="ETF_a/b_N"/>
</dbReference>
<evidence type="ECO:0000259" key="4">
    <source>
        <dbReference type="SMART" id="SM00893"/>
    </source>
</evidence>
<reference evidence="5 6" key="1">
    <citation type="journal article" date="2019" name="Int. J. Syst. Evol. Microbiol.">
        <title>The Global Catalogue of Microorganisms (GCM) 10K type strain sequencing project: providing services to taxonomists for standard genome sequencing and annotation.</title>
        <authorList>
            <consortium name="The Broad Institute Genomics Platform"/>
            <consortium name="The Broad Institute Genome Sequencing Center for Infectious Disease"/>
            <person name="Wu L."/>
            <person name="Ma J."/>
        </authorList>
    </citation>
    <scope>NUCLEOTIDE SEQUENCE [LARGE SCALE GENOMIC DNA]</scope>
    <source>
        <strain evidence="5 6">XZGYJ-43</strain>
    </source>
</reference>
<dbReference type="SMART" id="SM00893">
    <property type="entry name" value="ETF"/>
    <property type="match status" value="1"/>
</dbReference>
<dbReference type="InterPro" id="IPR012255">
    <property type="entry name" value="ETF_b"/>
</dbReference>
<dbReference type="Pfam" id="PF01012">
    <property type="entry name" value="ETF"/>
    <property type="match status" value="1"/>
</dbReference>
<keyword evidence="3" id="KW-0249">Electron transport</keyword>
<proteinExistence type="inferred from homology"/>
<dbReference type="PANTHER" id="PTHR21294">
    <property type="entry name" value="ELECTRON TRANSFER FLAVOPROTEIN BETA-SUBUNIT"/>
    <property type="match status" value="1"/>
</dbReference>
<organism evidence="5 6">
    <name type="scientific">Halospeciosus flavus</name>
    <dbReference type="NCBI Taxonomy" id="3032283"/>
    <lineage>
        <taxon>Archaea</taxon>
        <taxon>Methanobacteriati</taxon>
        <taxon>Methanobacteriota</taxon>
        <taxon>Stenosarchaea group</taxon>
        <taxon>Halobacteria</taxon>
        <taxon>Halobacteriales</taxon>
        <taxon>Halobacteriaceae</taxon>
        <taxon>Halospeciosus</taxon>
    </lineage>
</organism>
<dbReference type="CDD" id="cd01714">
    <property type="entry name" value="ETF_beta"/>
    <property type="match status" value="1"/>
</dbReference>
<gene>
    <name evidence="5" type="ORF">ACFQJ9_17750</name>
</gene>
<name>A0ABD5Z7Q1_9EURY</name>
<dbReference type="InterPro" id="IPR014729">
    <property type="entry name" value="Rossmann-like_a/b/a_fold"/>
</dbReference>
<dbReference type="RefSeq" id="WP_279527981.1">
    <property type="nucleotide sequence ID" value="NZ_CP122312.1"/>
</dbReference>
<protein>
    <submittedName>
        <fullName evidence="5">Electron transfer flavoprotein subunit beta/FixA family protein</fullName>
    </submittedName>
</protein>
<keyword evidence="2" id="KW-0813">Transport</keyword>
<dbReference type="Gene3D" id="3.40.50.620">
    <property type="entry name" value="HUPs"/>
    <property type="match status" value="1"/>
</dbReference>
<accession>A0ABD5Z7Q1</accession>
<dbReference type="AlphaFoldDB" id="A0ABD5Z7Q1"/>
<evidence type="ECO:0000256" key="2">
    <source>
        <dbReference type="ARBA" id="ARBA00022448"/>
    </source>
</evidence>
<feature type="domain" description="Electron transfer flavoprotein alpha/beta-subunit N-terminal" evidence="4">
    <location>
        <begin position="21"/>
        <end position="217"/>
    </location>
</feature>
<evidence type="ECO:0000256" key="3">
    <source>
        <dbReference type="ARBA" id="ARBA00022982"/>
    </source>
</evidence>
<sequence length="264" mass="28556">MKILVTVKEVAEVEDDFEISGTEIEETYLEYDLNEWDDYAIEEGVSYAEEHDDVEVVTVSIGPERSEETIRMGLAKGADRAIRVWDDTLEEADLLDVESKADILAAVVEEEDPDLVLSGVQAADDAFGGTGVALADQVGYEWAAVVNGLDLDADAGVASVHRELEGGVEELTDVDLPAVLTIQTGINEPRYASLRGIRQAQSKELDVQSLDDLGLDASVADSDLDVTDMYEPETESEAEYIEGDAGDQAARLADVLREKGVVGE</sequence>
<dbReference type="EMBL" id="JBHTAR010000011">
    <property type="protein sequence ID" value="MFC7201228.1"/>
    <property type="molecule type" value="Genomic_DNA"/>
</dbReference>
<evidence type="ECO:0000256" key="1">
    <source>
        <dbReference type="ARBA" id="ARBA00007557"/>
    </source>
</evidence>
<dbReference type="PANTHER" id="PTHR21294:SF8">
    <property type="entry name" value="ELECTRON TRANSFER FLAVOPROTEIN SUBUNIT BETA"/>
    <property type="match status" value="1"/>
</dbReference>
<dbReference type="Proteomes" id="UP001596447">
    <property type="component" value="Unassembled WGS sequence"/>
</dbReference>
<dbReference type="SUPFAM" id="SSF52402">
    <property type="entry name" value="Adenine nucleotide alpha hydrolases-like"/>
    <property type="match status" value="1"/>
</dbReference>
<dbReference type="PIRSF" id="PIRSF000090">
    <property type="entry name" value="Beta-ETF"/>
    <property type="match status" value="1"/>
</dbReference>
<comment type="caution">
    <text evidence="5">The sequence shown here is derived from an EMBL/GenBank/DDBJ whole genome shotgun (WGS) entry which is preliminary data.</text>
</comment>
<comment type="similarity">
    <text evidence="1">Belongs to the ETF beta-subunit/FixA family.</text>
</comment>
<evidence type="ECO:0000313" key="5">
    <source>
        <dbReference type="EMBL" id="MFC7201228.1"/>
    </source>
</evidence>
<dbReference type="InterPro" id="IPR033948">
    <property type="entry name" value="ETF_beta_N"/>
</dbReference>
<evidence type="ECO:0000313" key="6">
    <source>
        <dbReference type="Proteomes" id="UP001596447"/>
    </source>
</evidence>
<keyword evidence="6" id="KW-1185">Reference proteome</keyword>